<gene>
    <name evidence="1" type="ORF">ACFQGP_14390</name>
</gene>
<protein>
    <submittedName>
        <fullName evidence="1">DUF2187 domain-containing protein</fullName>
    </submittedName>
</protein>
<name>A0ABW1RGD6_9LACO</name>
<organism evidence="1 2">
    <name type="scientific">Loigolactobacillus jiayinensis</name>
    <dbReference type="NCBI Taxonomy" id="2486016"/>
    <lineage>
        <taxon>Bacteria</taxon>
        <taxon>Bacillati</taxon>
        <taxon>Bacillota</taxon>
        <taxon>Bacilli</taxon>
        <taxon>Lactobacillales</taxon>
        <taxon>Lactobacillaceae</taxon>
        <taxon>Loigolactobacillus</taxon>
    </lineage>
</organism>
<accession>A0ABW1RGD6</accession>
<dbReference type="EMBL" id="JBHSSL010000116">
    <property type="protein sequence ID" value="MFC6171747.1"/>
    <property type="molecule type" value="Genomic_DNA"/>
</dbReference>
<keyword evidence="2" id="KW-1185">Reference proteome</keyword>
<evidence type="ECO:0000313" key="2">
    <source>
        <dbReference type="Proteomes" id="UP001596289"/>
    </source>
</evidence>
<dbReference type="Proteomes" id="UP001596289">
    <property type="component" value="Unassembled WGS sequence"/>
</dbReference>
<comment type="caution">
    <text evidence="1">The sequence shown here is derived from an EMBL/GenBank/DDBJ whole genome shotgun (WGS) entry which is preliminary data.</text>
</comment>
<reference evidence="2" key="1">
    <citation type="journal article" date="2019" name="Int. J. Syst. Evol. Microbiol.">
        <title>The Global Catalogue of Microorganisms (GCM) 10K type strain sequencing project: providing services to taxonomists for standard genome sequencing and annotation.</title>
        <authorList>
            <consortium name="The Broad Institute Genomics Platform"/>
            <consortium name="The Broad Institute Genome Sequencing Center for Infectious Disease"/>
            <person name="Wu L."/>
            <person name="Ma J."/>
        </authorList>
    </citation>
    <scope>NUCLEOTIDE SEQUENCE [LARGE SCALE GENOMIC DNA]</scope>
    <source>
        <strain evidence="2">CCM 8904</strain>
    </source>
</reference>
<evidence type="ECO:0000313" key="1">
    <source>
        <dbReference type="EMBL" id="MFC6171747.1"/>
    </source>
</evidence>
<dbReference type="RefSeq" id="WP_125552280.1">
    <property type="nucleotide sequence ID" value="NZ_JBHSSL010000116.1"/>
</dbReference>
<sequence length="71" mass="7730">MTLSKTSAKIGLAVTAPATENMQAPFTGQIEKIYENAALLKITSYDPSDELNVKALHDKIIVSLKQLKKAK</sequence>
<proteinExistence type="predicted"/>